<sequence length="73" mass="8036">MTSIHVKPVFSGATDREKEQDRQKLAADMERFQKAGGKVQVLGTTGIDKRSISRRQVVEGGHDRRATKKAGNA</sequence>
<comment type="caution">
    <text evidence="2">The sequence shown here is derived from an EMBL/GenBank/DDBJ whole genome shotgun (WGS) entry which is preliminary data.</text>
</comment>
<proteinExistence type="predicted"/>
<protein>
    <submittedName>
        <fullName evidence="2">Uncharacterized protein</fullName>
    </submittedName>
</protein>
<evidence type="ECO:0000313" key="2">
    <source>
        <dbReference type="EMBL" id="KAF1016226.1"/>
    </source>
</evidence>
<accession>A0A7V8JMP1</accession>
<dbReference type="Proteomes" id="UP000487117">
    <property type="component" value="Unassembled WGS sequence"/>
</dbReference>
<name>A0A7V8JMP1_STEMA</name>
<dbReference type="EMBL" id="WNDS01000002">
    <property type="protein sequence ID" value="KAF1016226.1"/>
    <property type="molecule type" value="Genomic_DNA"/>
</dbReference>
<feature type="compositionally biased region" description="Basic and acidic residues" evidence="1">
    <location>
        <begin position="14"/>
        <end position="23"/>
    </location>
</feature>
<dbReference type="AlphaFoldDB" id="A0A7V8JMP1"/>
<organism evidence="2 3">
    <name type="scientific">Stenotrophomonas maltophilia</name>
    <name type="common">Pseudomonas maltophilia</name>
    <name type="synonym">Xanthomonas maltophilia</name>
    <dbReference type="NCBI Taxonomy" id="40324"/>
    <lineage>
        <taxon>Bacteria</taxon>
        <taxon>Pseudomonadati</taxon>
        <taxon>Pseudomonadota</taxon>
        <taxon>Gammaproteobacteria</taxon>
        <taxon>Lysobacterales</taxon>
        <taxon>Lysobacteraceae</taxon>
        <taxon>Stenotrophomonas</taxon>
        <taxon>Stenotrophomonas maltophilia group</taxon>
    </lineage>
</organism>
<feature type="region of interest" description="Disordered" evidence="1">
    <location>
        <begin position="1"/>
        <end position="23"/>
    </location>
</feature>
<evidence type="ECO:0000313" key="3">
    <source>
        <dbReference type="Proteomes" id="UP000487117"/>
    </source>
</evidence>
<evidence type="ECO:0000256" key="1">
    <source>
        <dbReference type="SAM" id="MobiDB-lite"/>
    </source>
</evidence>
<reference evidence="3" key="1">
    <citation type="journal article" date="2020" name="MBio">
        <title>Horizontal gene transfer to a defensive symbiont with a reduced genome amongst a multipartite beetle microbiome.</title>
        <authorList>
            <person name="Waterworth S.C."/>
            <person name="Florez L.V."/>
            <person name="Rees E.R."/>
            <person name="Hertweck C."/>
            <person name="Kaltenpoth M."/>
            <person name="Kwan J.C."/>
        </authorList>
    </citation>
    <scope>NUCLEOTIDE SEQUENCE [LARGE SCALE GENOMIC DNA]</scope>
</reference>
<gene>
    <name evidence="2" type="ORF">GAK31_01715</name>
</gene>